<reference evidence="2 3" key="1">
    <citation type="submission" date="2018-11" db="EMBL/GenBank/DDBJ databases">
        <authorList>
            <person name="Ye M.-Q."/>
            <person name="Du Z.-J."/>
        </authorList>
    </citation>
    <scope>NUCLEOTIDE SEQUENCE [LARGE SCALE GENOMIC DNA]</scope>
    <source>
        <strain evidence="2 3">U0105</strain>
    </source>
</reference>
<evidence type="ECO:0000313" key="3">
    <source>
        <dbReference type="Proteomes" id="UP000275281"/>
    </source>
</evidence>
<sequence length="70" mass="7651">MSAIAILEKLGADPDADVRDLTNEEHAALMQKIQAFKEINAALIITEPDDSEPDEEDKPSEPSDNDDDKA</sequence>
<dbReference type="EMBL" id="RPOK01000001">
    <property type="protein sequence ID" value="RPJ68774.1"/>
    <property type="molecule type" value="Genomic_DNA"/>
</dbReference>
<name>A0A3N5ZBM3_9ALTE</name>
<evidence type="ECO:0000313" key="2">
    <source>
        <dbReference type="EMBL" id="RPJ68774.1"/>
    </source>
</evidence>
<organism evidence="2 3">
    <name type="scientific">Alteromonas sediminis</name>
    <dbReference type="NCBI Taxonomy" id="2259342"/>
    <lineage>
        <taxon>Bacteria</taxon>
        <taxon>Pseudomonadati</taxon>
        <taxon>Pseudomonadota</taxon>
        <taxon>Gammaproteobacteria</taxon>
        <taxon>Alteromonadales</taxon>
        <taxon>Alteromonadaceae</taxon>
        <taxon>Alteromonas/Salinimonas group</taxon>
        <taxon>Alteromonas</taxon>
    </lineage>
</organism>
<accession>A0A3N5ZBM3</accession>
<evidence type="ECO:0000256" key="1">
    <source>
        <dbReference type="SAM" id="MobiDB-lite"/>
    </source>
</evidence>
<proteinExistence type="predicted"/>
<dbReference type="Proteomes" id="UP000275281">
    <property type="component" value="Unassembled WGS sequence"/>
</dbReference>
<protein>
    <submittedName>
        <fullName evidence="2">Uncharacterized protein</fullName>
    </submittedName>
</protein>
<feature type="compositionally biased region" description="Acidic residues" evidence="1">
    <location>
        <begin position="47"/>
        <end position="70"/>
    </location>
</feature>
<keyword evidence="3" id="KW-1185">Reference proteome</keyword>
<feature type="region of interest" description="Disordered" evidence="1">
    <location>
        <begin position="45"/>
        <end position="70"/>
    </location>
</feature>
<gene>
    <name evidence="2" type="ORF">DRW07_05105</name>
</gene>
<dbReference type="RefSeq" id="WP_124026774.1">
    <property type="nucleotide sequence ID" value="NZ_JBHRSN010000005.1"/>
</dbReference>
<dbReference type="AlphaFoldDB" id="A0A3N5ZBM3"/>
<comment type="caution">
    <text evidence="2">The sequence shown here is derived from an EMBL/GenBank/DDBJ whole genome shotgun (WGS) entry which is preliminary data.</text>
</comment>